<proteinExistence type="predicted"/>
<evidence type="ECO:0000256" key="1">
    <source>
        <dbReference type="SAM" id="MobiDB-lite"/>
    </source>
</evidence>
<gene>
    <name evidence="2" type="ORF">ADK34_17625</name>
</gene>
<sequence length="65" mass="7124">MSRQPAEEDIDGHGASTVTAFRGAFGQDRRDEPRKVPRAWPVALVRNLLMPIGPALRLRSGGGER</sequence>
<accession>A0A0L8KII5</accession>
<protein>
    <submittedName>
        <fullName evidence="2">Uncharacterized protein</fullName>
    </submittedName>
</protein>
<evidence type="ECO:0000313" key="3">
    <source>
        <dbReference type="Proteomes" id="UP000037023"/>
    </source>
</evidence>
<name>A0A0L8KII5_STRVR</name>
<evidence type="ECO:0000313" key="2">
    <source>
        <dbReference type="EMBL" id="KOG25676.1"/>
    </source>
</evidence>
<reference evidence="2 3" key="1">
    <citation type="submission" date="2015-06" db="EMBL/GenBank/DDBJ databases">
        <authorList>
            <person name="Hoefler B.C."/>
            <person name="Straight P.D."/>
        </authorList>
    </citation>
    <scope>NUCLEOTIDE SEQUENCE [LARGE SCALE GENOMIC DNA]</scope>
    <source>
        <strain evidence="2 3">NRRL 3427</strain>
    </source>
</reference>
<organism evidence="2 3">
    <name type="scientific">Streptomyces viridochromogenes</name>
    <dbReference type="NCBI Taxonomy" id="1938"/>
    <lineage>
        <taxon>Bacteria</taxon>
        <taxon>Bacillati</taxon>
        <taxon>Actinomycetota</taxon>
        <taxon>Actinomycetes</taxon>
        <taxon>Kitasatosporales</taxon>
        <taxon>Streptomycetaceae</taxon>
        <taxon>Streptomyces</taxon>
    </lineage>
</organism>
<feature type="region of interest" description="Disordered" evidence="1">
    <location>
        <begin position="1"/>
        <end position="35"/>
    </location>
</feature>
<dbReference type="Proteomes" id="UP000037023">
    <property type="component" value="Unassembled WGS sequence"/>
</dbReference>
<comment type="caution">
    <text evidence="2">The sequence shown here is derived from an EMBL/GenBank/DDBJ whole genome shotgun (WGS) entry which is preliminary data.</text>
</comment>
<dbReference type="AlphaFoldDB" id="A0A0L8KII5"/>
<dbReference type="EMBL" id="LGUP01000154">
    <property type="protein sequence ID" value="KOG25676.1"/>
    <property type="molecule type" value="Genomic_DNA"/>
</dbReference>